<comment type="caution">
    <text evidence="1">The sequence shown here is derived from an EMBL/GenBank/DDBJ whole genome shotgun (WGS) entry which is preliminary data.</text>
</comment>
<reference evidence="1 2" key="1">
    <citation type="submission" date="2022-11" db="EMBL/GenBank/DDBJ databases">
        <title>Minimal conservation of predation-associated metabolite biosynthetic gene clusters underscores biosynthetic potential of Myxococcota including descriptions for ten novel species: Archangium lansinium sp. nov., Myxococcus landrumus sp. nov., Nannocystis bai.</title>
        <authorList>
            <person name="Ahearne A."/>
            <person name="Stevens C."/>
            <person name="Dowd S."/>
        </authorList>
    </citation>
    <scope>NUCLEOTIDE SEQUENCE [LARGE SCALE GENOMIC DNA]</scope>
    <source>
        <strain evidence="1 2">NCELM</strain>
    </source>
</reference>
<dbReference type="InterPro" id="IPR014729">
    <property type="entry name" value="Rossmann-like_a/b/a_fold"/>
</dbReference>
<name>A0ABT5AY53_9BACT</name>
<evidence type="ECO:0000313" key="1">
    <source>
        <dbReference type="EMBL" id="MDC0666194.1"/>
    </source>
</evidence>
<keyword evidence="2" id="KW-1185">Reference proteome</keyword>
<dbReference type="Proteomes" id="UP001217838">
    <property type="component" value="Unassembled WGS sequence"/>
</dbReference>
<protein>
    <submittedName>
        <fullName evidence="1">Uncharacterized protein</fullName>
    </submittedName>
</protein>
<evidence type="ECO:0000313" key="2">
    <source>
        <dbReference type="Proteomes" id="UP001217838"/>
    </source>
</evidence>
<dbReference type="RefSeq" id="WP_271993630.1">
    <property type="nucleotide sequence ID" value="NZ_JAQNDN010000001.1"/>
</dbReference>
<sequence>MEKTARIAEIEGFIRFVATEWPRLRADVAHQISARCTRCILSEHCSPLVDGVCEVCRSGGQSRRHPAREIPAMTRALDELLRAHAGRGRGRHDALLLFSGGKDSAYLLHRLRTEYPDLRILALTVESGFFSAVARDNVDNILRRIGGVDHVTFTPRGELFRKTFRHALTHLAPGGCYETVDRMDGDLTFDIGRNVAAELDIPLMIIGLSPIQVEDILGLSSFETDPAVERQRRTTSAGFELERLYTAEELRFWWDGTRWPDGRIPRVLYPFYAWEYDEHAIREEVLRLGLIEPGQDDPIITNNDLIPIMLALDVAVLGYSGFEPEFAQLVRTGKADRAMWLGVFEALEYLARRGEFLPNCIASTLGRLELSVADIGLRRAVPAPIR</sequence>
<organism evidence="1 2">
    <name type="scientific">Nannocystis radixulma</name>
    <dbReference type="NCBI Taxonomy" id="2995305"/>
    <lineage>
        <taxon>Bacteria</taxon>
        <taxon>Pseudomonadati</taxon>
        <taxon>Myxococcota</taxon>
        <taxon>Polyangia</taxon>
        <taxon>Nannocystales</taxon>
        <taxon>Nannocystaceae</taxon>
        <taxon>Nannocystis</taxon>
    </lineage>
</organism>
<dbReference type="SUPFAM" id="SSF52402">
    <property type="entry name" value="Adenine nucleotide alpha hydrolases-like"/>
    <property type="match status" value="1"/>
</dbReference>
<gene>
    <name evidence="1" type="ORF">POL58_00530</name>
</gene>
<dbReference type="Gene3D" id="3.40.50.620">
    <property type="entry name" value="HUPs"/>
    <property type="match status" value="1"/>
</dbReference>
<dbReference type="EMBL" id="JAQNDN010000001">
    <property type="protein sequence ID" value="MDC0666194.1"/>
    <property type="molecule type" value="Genomic_DNA"/>
</dbReference>
<proteinExistence type="predicted"/>
<accession>A0ABT5AY53</accession>